<evidence type="ECO:0000256" key="6">
    <source>
        <dbReference type="ARBA" id="ARBA00023242"/>
    </source>
</evidence>
<dbReference type="InterPro" id="IPR050613">
    <property type="entry name" value="Sec_Metabolite_Reg"/>
</dbReference>
<dbReference type="Proteomes" id="UP000248423">
    <property type="component" value="Unassembled WGS sequence"/>
</dbReference>
<keyword evidence="10" id="KW-1185">Reference proteome</keyword>
<dbReference type="Pfam" id="PF04082">
    <property type="entry name" value="Fungal_trans"/>
    <property type="match status" value="1"/>
</dbReference>
<dbReference type="GO" id="GO:0009893">
    <property type="term" value="P:positive regulation of metabolic process"/>
    <property type="evidence" value="ECO:0007669"/>
    <property type="project" value="UniProtKB-ARBA"/>
</dbReference>
<dbReference type="PROSITE" id="PS00463">
    <property type="entry name" value="ZN2_CY6_FUNGAL_1"/>
    <property type="match status" value="1"/>
</dbReference>
<feature type="region of interest" description="Disordered" evidence="7">
    <location>
        <begin position="44"/>
        <end position="107"/>
    </location>
</feature>
<reference evidence="9 10" key="1">
    <citation type="submission" date="2018-02" db="EMBL/GenBank/DDBJ databases">
        <title>The genomes of Aspergillus section Nigri reveals drivers in fungal speciation.</title>
        <authorList>
            <consortium name="DOE Joint Genome Institute"/>
            <person name="Vesth T.C."/>
            <person name="Nybo J."/>
            <person name="Theobald S."/>
            <person name="Brandl J."/>
            <person name="Frisvad J.C."/>
            <person name="Nielsen K.F."/>
            <person name="Lyhne E.K."/>
            <person name="Kogle M.E."/>
            <person name="Kuo A."/>
            <person name="Riley R."/>
            <person name="Clum A."/>
            <person name="Nolan M."/>
            <person name="Lipzen A."/>
            <person name="Salamov A."/>
            <person name="Henrissat B."/>
            <person name="Wiebenga A."/>
            <person name="De vries R.P."/>
            <person name="Grigoriev I.V."/>
            <person name="Mortensen U.H."/>
            <person name="Andersen M.R."/>
            <person name="Baker S.E."/>
        </authorList>
    </citation>
    <scope>NUCLEOTIDE SEQUENCE [LARGE SCALE GENOMIC DNA]</scope>
    <source>
        <strain evidence="9 10">CBS 121057</strain>
    </source>
</reference>
<accession>A0A319E0X8</accession>
<feature type="domain" description="Zn(2)-C6 fungal-type" evidence="8">
    <location>
        <begin position="12"/>
        <end position="44"/>
    </location>
</feature>
<evidence type="ECO:0000256" key="3">
    <source>
        <dbReference type="ARBA" id="ARBA00023015"/>
    </source>
</evidence>
<dbReference type="CDD" id="cd00067">
    <property type="entry name" value="GAL4"/>
    <property type="match status" value="1"/>
</dbReference>
<dbReference type="STRING" id="1448318.A0A319E0X8"/>
<dbReference type="PANTHER" id="PTHR31001:SF82">
    <property type="entry name" value="ZN(II)2CYS6 TRANSCRIPTION FACTOR (EUROFUNG)"/>
    <property type="match status" value="1"/>
</dbReference>
<dbReference type="SUPFAM" id="SSF57701">
    <property type="entry name" value="Zn2/Cys6 DNA-binding domain"/>
    <property type="match status" value="1"/>
</dbReference>
<dbReference type="GO" id="GO:0005634">
    <property type="term" value="C:nucleus"/>
    <property type="evidence" value="ECO:0007669"/>
    <property type="project" value="UniProtKB-SubCell"/>
</dbReference>
<feature type="compositionally biased region" description="Polar residues" evidence="7">
    <location>
        <begin position="84"/>
        <end position="93"/>
    </location>
</feature>
<protein>
    <recommendedName>
        <fullName evidence="8">Zn(2)-C6 fungal-type domain-containing protein</fullName>
    </recommendedName>
</protein>
<dbReference type="CDD" id="cd12148">
    <property type="entry name" value="fungal_TF_MHR"/>
    <property type="match status" value="1"/>
</dbReference>
<dbReference type="OrthoDB" id="6612291at2759"/>
<dbReference type="GO" id="GO:0000981">
    <property type="term" value="F:DNA-binding transcription factor activity, RNA polymerase II-specific"/>
    <property type="evidence" value="ECO:0007669"/>
    <property type="project" value="InterPro"/>
</dbReference>
<dbReference type="AlphaFoldDB" id="A0A319E0X8"/>
<evidence type="ECO:0000259" key="8">
    <source>
        <dbReference type="PROSITE" id="PS50048"/>
    </source>
</evidence>
<sequence>MIARRRNGKQASCEPCRKDKVRCDHRSPVCTRCQRRRIPGRCFYHPAPLTRTPAGRENARPSSDVTPSKEGDRRSRASRVDSSGIATVTTSRSASRDGSFRSPRVDRSLPAGYLGPTSFVAALAEDREMMSVSTNPVSEGQDNSELASLPSYWVQKTTEVLDCLQDLPTIQQLVQEYYDVSQAAAIPAPLILNSLDQLSIDIQLPQISAMSVLRNTAQPLAITNDLEGNAFHGLFTGPQLRLEIIGVICAIAGQASCFALAPDRFRGPTGAALRAQFPKRMMEINGLVTTICRMITPTNDLTIWTLHESVVLSSLVHSHSSSVTWHRMGELSTSIFELGLHRDLGDPPIFLQESRRRSFAAAYQLDKNIATFLGRPPRISRRHSDCKLPLDLDEGCLVADRSHLQLALSSLNDNGWSQSAHVYKRSSWIRVRFLISTFREEILELSLNDSSREIANQLRDISRRCQITWESLPDYLHFSTNCWMQGLPVSVCLMLTLAYLTYLYNDFLIERLLVRHDPQNCNRLLDVSARILSTVLTLARHRDNTGDIWRDFISIILLYGFPSASVLIKSLQEHARNGKAIPYTGSRAALIRDLSVFTSHLETIAQSDHVHKELTHRTSQVFLKILDEVLEPEMATTPPHPEFGDLPEISLDGYEIADDMMPFTATDLGVVFDQWIF</sequence>
<dbReference type="InterPro" id="IPR001138">
    <property type="entry name" value="Zn2Cys6_DnaBD"/>
</dbReference>
<name>A0A319E0X8_ASPSB</name>
<keyword evidence="3" id="KW-0805">Transcription regulation</keyword>
<dbReference type="Pfam" id="PF00172">
    <property type="entry name" value="Zn_clus"/>
    <property type="match status" value="1"/>
</dbReference>
<dbReference type="SMART" id="SM00906">
    <property type="entry name" value="Fungal_trans"/>
    <property type="match status" value="1"/>
</dbReference>
<dbReference type="Gene3D" id="4.10.240.10">
    <property type="entry name" value="Zn(2)-C6 fungal-type DNA-binding domain"/>
    <property type="match status" value="1"/>
</dbReference>
<evidence type="ECO:0000256" key="5">
    <source>
        <dbReference type="ARBA" id="ARBA00023163"/>
    </source>
</evidence>
<feature type="compositionally biased region" description="Basic and acidic residues" evidence="7">
    <location>
        <begin position="67"/>
        <end position="79"/>
    </location>
</feature>
<dbReference type="GO" id="GO:0003677">
    <property type="term" value="F:DNA binding"/>
    <property type="evidence" value="ECO:0007669"/>
    <property type="project" value="UniProtKB-KW"/>
</dbReference>
<evidence type="ECO:0000256" key="7">
    <source>
        <dbReference type="SAM" id="MobiDB-lite"/>
    </source>
</evidence>
<dbReference type="SMART" id="SM00066">
    <property type="entry name" value="GAL4"/>
    <property type="match status" value="1"/>
</dbReference>
<keyword evidence="6" id="KW-0539">Nucleus</keyword>
<dbReference type="PANTHER" id="PTHR31001">
    <property type="entry name" value="UNCHARACTERIZED TRANSCRIPTIONAL REGULATORY PROTEIN"/>
    <property type="match status" value="1"/>
</dbReference>
<keyword evidence="5" id="KW-0804">Transcription</keyword>
<gene>
    <name evidence="9" type="ORF">BO78DRAFT_323586</name>
</gene>
<dbReference type="PROSITE" id="PS50048">
    <property type="entry name" value="ZN2_CY6_FUNGAL_2"/>
    <property type="match status" value="1"/>
</dbReference>
<keyword evidence="4" id="KW-0238">DNA-binding</keyword>
<feature type="compositionally biased region" description="Basic and acidic residues" evidence="7">
    <location>
        <begin position="94"/>
        <end position="107"/>
    </location>
</feature>
<dbReference type="EMBL" id="KZ826384">
    <property type="protein sequence ID" value="PYI03170.1"/>
    <property type="molecule type" value="Genomic_DNA"/>
</dbReference>
<evidence type="ECO:0000256" key="4">
    <source>
        <dbReference type="ARBA" id="ARBA00023125"/>
    </source>
</evidence>
<proteinExistence type="predicted"/>
<dbReference type="InterPro" id="IPR007219">
    <property type="entry name" value="XnlR_reg_dom"/>
</dbReference>
<dbReference type="GO" id="GO:0006351">
    <property type="term" value="P:DNA-templated transcription"/>
    <property type="evidence" value="ECO:0007669"/>
    <property type="project" value="InterPro"/>
</dbReference>
<evidence type="ECO:0000313" key="9">
    <source>
        <dbReference type="EMBL" id="PYI03170.1"/>
    </source>
</evidence>
<evidence type="ECO:0000256" key="1">
    <source>
        <dbReference type="ARBA" id="ARBA00004123"/>
    </source>
</evidence>
<keyword evidence="2" id="KW-0479">Metal-binding</keyword>
<dbReference type="VEuPathDB" id="FungiDB:BO78DRAFT_323586"/>
<dbReference type="GO" id="GO:0008270">
    <property type="term" value="F:zinc ion binding"/>
    <property type="evidence" value="ECO:0007669"/>
    <property type="project" value="InterPro"/>
</dbReference>
<organism evidence="9 10">
    <name type="scientific">Aspergillus sclerotiicarbonarius (strain CBS 121057 / IBT 28362)</name>
    <dbReference type="NCBI Taxonomy" id="1448318"/>
    <lineage>
        <taxon>Eukaryota</taxon>
        <taxon>Fungi</taxon>
        <taxon>Dikarya</taxon>
        <taxon>Ascomycota</taxon>
        <taxon>Pezizomycotina</taxon>
        <taxon>Eurotiomycetes</taxon>
        <taxon>Eurotiomycetidae</taxon>
        <taxon>Eurotiales</taxon>
        <taxon>Aspergillaceae</taxon>
        <taxon>Aspergillus</taxon>
        <taxon>Aspergillus subgen. Circumdati</taxon>
    </lineage>
</organism>
<dbReference type="InterPro" id="IPR036864">
    <property type="entry name" value="Zn2-C6_fun-type_DNA-bd_sf"/>
</dbReference>
<evidence type="ECO:0000313" key="10">
    <source>
        <dbReference type="Proteomes" id="UP000248423"/>
    </source>
</evidence>
<comment type="subcellular location">
    <subcellularLocation>
        <location evidence="1">Nucleus</location>
    </subcellularLocation>
</comment>
<evidence type="ECO:0000256" key="2">
    <source>
        <dbReference type="ARBA" id="ARBA00022723"/>
    </source>
</evidence>